<dbReference type="InterPro" id="IPR052337">
    <property type="entry name" value="SAT4-like"/>
</dbReference>
<evidence type="ECO:0000259" key="9">
    <source>
        <dbReference type="Pfam" id="PF20684"/>
    </source>
</evidence>
<dbReference type="EMBL" id="JAWCUI010000005">
    <property type="protein sequence ID" value="KAL1902355.1"/>
    <property type="molecule type" value="Genomic_DNA"/>
</dbReference>
<feature type="compositionally biased region" description="Low complexity" evidence="6">
    <location>
        <begin position="513"/>
        <end position="522"/>
    </location>
</feature>
<feature type="compositionally biased region" description="Basic and acidic residues" evidence="6">
    <location>
        <begin position="402"/>
        <end position="418"/>
    </location>
</feature>
<feature type="compositionally biased region" description="Low complexity" evidence="6">
    <location>
        <begin position="682"/>
        <end position="706"/>
    </location>
</feature>
<feature type="chain" id="PRO_5045754454" description="Rhodopsin domain-containing protein" evidence="8">
    <location>
        <begin position="29"/>
        <end position="881"/>
    </location>
</feature>
<name>A0ABR3ZQJ8_9PEZI</name>
<dbReference type="Pfam" id="PF20684">
    <property type="entry name" value="Fung_rhodopsin"/>
    <property type="match status" value="1"/>
</dbReference>
<feature type="compositionally biased region" description="Basic residues" evidence="6">
    <location>
        <begin position="493"/>
        <end position="512"/>
    </location>
</feature>
<feature type="compositionally biased region" description="Low complexity" evidence="6">
    <location>
        <begin position="329"/>
        <end position="353"/>
    </location>
</feature>
<protein>
    <recommendedName>
        <fullName evidence="9">Rhodopsin domain-containing protein</fullName>
    </recommendedName>
</protein>
<dbReference type="InterPro" id="IPR049326">
    <property type="entry name" value="Rhodopsin_dom_fungi"/>
</dbReference>
<evidence type="ECO:0000256" key="7">
    <source>
        <dbReference type="SAM" id="Phobius"/>
    </source>
</evidence>
<dbReference type="Proteomes" id="UP001583186">
    <property type="component" value="Unassembled WGS sequence"/>
</dbReference>
<feature type="region of interest" description="Disordered" evidence="6">
    <location>
        <begin position="770"/>
        <end position="804"/>
    </location>
</feature>
<gene>
    <name evidence="10" type="ORF">Sste5346_001333</name>
</gene>
<feature type="transmembrane region" description="Helical" evidence="7">
    <location>
        <begin position="257"/>
        <end position="277"/>
    </location>
</feature>
<feature type="compositionally biased region" description="Basic and acidic residues" evidence="6">
    <location>
        <begin position="481"/>
        <end position="490"/>
    </location>
</feature>
<feature type="transmembrane region" description="Helical" evidence="7">
    <location>
        <begin position="97"/>
        <end position="121"/>
    </location>
</feature>
<evidence type="ECO:0000313" key="10">
    <source>
        <dbReference type="EMBL" id="KAL1902355.1"/>
    </source>
</evidence>
<keyword evidence="3 7" id="KW-1133">Transmembrane helix</keyword>
<feature type="transmembrane region" description="Helical" evidence="7">
    <location>
        <begin position="141"/>
        <end position="166"/>
    </location>
</feature>
<evidence type="ECO:0000256" key="3">
    <source>
        <dbReference type="ARBA" id="ARBA00022989"/>
    </source>
</evidence>
<feature type="region of interest" description="Disordered" evidence="6">
    <location>
        <begin position="328"/>
        <end position="360"/>
    </location>
</feature>
<dbReference type="PANTHER" id="PTHR33048:SF47">
    <property type="entry name" value="INTEGRAL MEMBRANE PROTEIN-RELATED"/>
    <property type="match status" value="1"/>
</dbReference>
<feature type="compositionally biased region" description="Low complexity" evidence="6">
    <location>
        <begin position="791"/>
        <end position="804"/>
    </location>
</feature>
<evidence type="ECO:0000256" key="8">
    <source>
        <dbReference type="SAM" id="SignalP"/>
    </source>
</evidence>
<evidence type="ECO:0000256" key="1">
    <source>
        <dbReference type="ARBA" id="ARBA00004141"/>
    </source>
</evidence>
<comment type="similarity">
    <text evidence="5">Belongs to the SAT4 family.</text>
</comment>
<feature type="signal peptide" evidence="8">
    <location>
        <begin position="1"/>
        <end position="28"/>
    </location>
</feature>
<feature type="transmembrane region" description="Helical" evidence="7">
    <location>
        <begin position="64"/>
        <end position="85"/>
    </location>
</feature>
<proteinExistence type="inferred from homology"/>
<feature type="region of interest" description="Disordered" evidence="6">
    <location>
        <begin position="672"/>
        <end position="742"/>
    </location>
</feature>
<accession>A0ABR3ZQJ8</accession>
<organism evidence="10 11">
    <name type="scientific">Sporothrix stenoceras</name>
    <dbReference type="NCBI Taxonomy" id="5173"/>
    <lineage>
        <taxon>Eukaryota</taxon>
        <taxon>Fungi</taxon>
        <taxon>Dikarya</taxon>
        <taxon>Ascomycota</taxon>
        <taxon>Pezizomycotina</taxon>
        <taxon>Sordariomycetes</taxon>
        <taxon>Sordariomycetidae</taxon>
        <taxon>Ophiostomatales</taxon>
        <taxon>Ophiostomataceae</taxon>
        <taxon>Sporothrix</taxon>
    </lineage>
</organism>
<sequence>MSATTTAASVVASTLATLTSLTTDLATATSTTDSSSPTSTSRSGHAGHNGSHAGHRPNDSRRGVIIGVISFILPFTTAVVLLRFYTRHYLSGRAVGVDDWAMLAALVLAAVDGATMLLMTTQGLGRHMWTLTAEQITTYNMYFYMSIVFYYACLGTVKTAILLQYLRVFAVKMRKITLVALVLIGLWSTALVLVSIFACWPIRAFWDKSVTNPHCVADLPQWYANAAGNIATDILIFALPIPVLWRLNLPRSQRLSLIGIFGLGFFTCTISVIRITFLNLNGDDTYANVAAACWSIGELCCAIVCSSLPTLRPVFFHLLPGPLRHHYNNHSNNTNNNRNDTTRGGVGNGNNPNMYRPSSHHRQSAYLNAYANSLGGFTGFGHDLDHAFSHDGYRLKSVVTRDTNKPTNHDDDSTDGIRRSRTMIIPPRPPRPTSYYNPFSSQIHPAEQPRATEATDKVGLSFTTTSHLRSTSSLGSTDSDSGFHTHDLQRGRSLNRNRNRNTLRAARNRRLPTRGASSSGSDDGMDSDSDLDRYMQWAGRDYYQSQHYHYRKDQQDQLNKENNQEKKAITTAVAAAASPTTLTTSSTLVSKQPSLPTTPSHRLLRELVSELTSPRTNTNGGTGLNIRNSSSTETLGQAAREVRLNMLLPETPKSTATATDTHQRNKSGATFFLSDDEDDANHSNNTSSLSSGRSSSNSNNTSNSISPKKILGGQSLPSSAAPTRAHSPSPSLPPPSPPRSYSYSHLKRMAAAVADGVSTAVNAGIGVAGTSGSIGAGAIERKERERERGRSSSAGGLRAQIPKSPTAALAAPAIAPPMPSLNPADPLAIDRDAYLGLRQGTVTSIEATRPSTAEAEALGLTLPTGPGIQIRREVAQDVGPA</sequence>
<keyword evidence="2 7" id="KW-0812">Transmembrane</keyword>
<feature type="compositionally biased region" description="Basic and acidic residues" evidence="6">
    <location>
        <begin position="779"/>
        <end position="790"/>
    </location>
</feature>
<feature type="region of interest" description="Disordered" evidence="6">
    <location>
        <begin position="27"/>
        <end position="58"/>
    </location>
</feature>
<comment type="subcellular location">
    <subcellularLocation>
        <location evidence="1">Membrane</location>
        <topology evidence="1">Multi-pass membrane protein</topology>
    </subcellularLocation>
</comment>
<feature type="compositionally biased region" description="Low complexity" evidence="6">
    <location>
        <begin position="27"/>
        <end position="52"/>
    </location>
</feature>
<evidence type="ECO:0000256" key="5">
    <source>
        <dbReference type="ARBA" id="ARBA00038359"/>
    </source>
</evidence>
<evidence type="ECO:0000313" key="11">
    <source>
        <dbReference type="Proteomes" id="UP001583186"/>
    </source>
</evidence>
<keyword evidence="8" id="KW-0732">Signal</keyword>
<evidence type="ECO:0000256" key="6">
    <source>
        <dbReference type="SAM" id="MobiDB-lite"/>
    </source>
</evidence>
<feature type="transmembrane region" description="Helical" evidence="7">
    <location>
        <begin position="178"/>
        <end position="203"/>
    </location>
</feature>
<feature type="domain" description="Rhodopsin" evidence="9">
    <location>
        <begin position="82"/>
        <end position="315"/>
    </location>
</feature>
<dbReference type="PANTHER" id="PTHR33048">
    <property type="entry name" value="PTH11-LIKE INTEGRAL MEMBRANE PROTEIN (AFU_ORTHOLOGUE AFUA_5G11245)"/>
    <property type="match status" value="1"/>
</dbReference>
<keyword evidence="4 7" id="KW-0472">Membrane</keyword>
<feature type="region of interest" description="Disordered" evidence="6">
    <location>
        <begin position="399"/>
        <end position="453"/>
    </location>
</feature>
<comment type="caution">
    <text evidence="10">The sequence shown here is derived from an EMBL/GenBank/DDBJ whole genome shotgun (WGS) entry which is preliminary data.</text>
</comment>
<feature type="compositionally biased region" description="Low complexity" evidence="6">
    <location>
        <begin position="466"/>
        <end position="480"/>
    </location>
</feature>
<feature type="region of interest" description="Disordered" evidence="6">
    <location>
        <begin position="466"/>
        <end position="528"/>
    </location>
</feature>
<feature type="region of interest" description="Disordered" evidence="6">
    <location>
        <begin position="612"/>
        <end position="634"/>
    </location>
</feature>
<keyword evidence="11" id="KW-1185">Reference proteome</keyword>
<evidence type="ECO:0000256" key="4">
    <source>
        <dbReference type="ARBA" id="ARBA00023136"/>
    </source>
</evidence>
<evidence type="ECO:0000256" key="2">
    <source>
        <dbReference type="ARBA" id="ARBA00022692"/>
    </source>
</evidence>
<feature type="transmembrane region" description="Helical" evidence="7">
    <location>
        <begin position="223"/>
        <end position="245"/>
    </location>
</feature>
<reference evidence="10 11" key="1">
    <citation type="journal article" date="2024" name="IMA Fungus">
        <title>IMA Genome - F19 : A genome assembly and annotation guide to empower mycologists, including annotated draft genome sequences of Ceratocystis pirilliformis, Diaporthe australafricana, Fusarium ophioides, Paecilomyces lecythidis, and Sporothrix stenoceras.</title>
        <authorList>
            <person name="Aylward J."/>
            <person name="Wilson A.M."/>
            <person name="Visagie C.M."/>
            <person name="Spraker J."/>
            <person name="Barnes I."/>
            <person name="Buitendag C."/>
            <person name="Ceriani C."/>
            <person name="Del Mar Angel L."/>
            <person name="du Plessis D."/>
            <person name="Fuchs T."/>
            <person name="Gasser K."/>
            <person name="Kramer D."/>
            <person name="Li W."/>
            <person name="Munsamy K."/>
            <person name="Piso A."/>
            <person name="Price J.L."/>
            <person name="Sonnekus B."/>
            <person name="Thomas C."/>
            <person name="van der Nest A."/>
            <person name="van Dijk A."/>
            <person name="van Heerden A."/>
            <person name="van Vuuren N."/>
            <person name="Yilmaz N."/>
            <person name="Duong T.A."/>
            <person name="van der Merwe N.A."/>
            <person name="Wingfield M.J."/>
            <person name="Wingfield B.D."/>
        </authorList>
    </citation>
    <scope>NUCLEOTIDE SEQUENCE [LARGE SCALE GENOMIC DNA]</scope>
    <source>
        <strain evidence="10 11">CMW 5346</strain>
    </source>
</reference>